<keyword evidence="3" id="KW-1185">Reference proteome</keyword>
<evidence type="ECO:0000313" key="2">
    <source>
        <dbReference type="EMBL" id="OES26964.1"/>
    </source>
</evidence>
<evidence type="ECO:0000313" key="3">
    <source>
        <dbReference type="Proteomes" id="UP000095392"/>
    </source>
</evidence>
<evidence type="ECO:0008006" key="4">
    <source>
        <dbReference type="Google" id="ProtNLM"/>
    </source>
</evidence>
<feature type="coiled-coil region" evidence="1">
    <location>
        <begin position="241"/>
        <end position="283"/>
    </location>
</feature>
<dbReference type="AlphaFoldDB" id="A0AB36FN25"/>
<evidence type="ECO:0000256" key="1">
    <source>
        <dbReference type="SAM" id="Coils"/>
    </source>
</evidence>
<dbReference type="EMBL" id="MIPY01000034">
    <property type="protein sequence ID" value="OES26964.1"/>
    <property type="molecule type" value="Genomic_DNA"/>
</dbReference>
<gene>
    <name evidence="2" type="ORF">BFV95_3664</name>
</gene>
<name>A0AB36FN25_ALTMA</name>
<protein>
    <recommendedName>
        <fullName evidence="4">ATPase involved in DNA repair</fullName>
    </recommendedName>
</protein>
<proteinExistence type="predicted"/>
<feature type="coiled-coil region" evidence="1">
    <location>
        <begin position="185"/>
        <end position="212"/>
    </location>
</feature>
<dbReference type="Proteomes" id="UP000095392">
    <property type="component" value="Unassembled WGS sequence"/>
</dbReference>
<accession>A0AB36FN25</accession>
<sequence>MFATSEPLPSNFQLLTFESNITAVLEAEVSDVCCIVYPSLSRLLANSIDETGQVALAENRLLDAIEQIINFYKRNRKRCTLLYLSDQNLASLNFDHREKLTKLISQTSAKPCGVMEFIAASTMLANREFGKRLAELESCSCGDITFELQVNSQHGVDAVLKLKNENEKKLTDAVIKNAHIKDAIATEEQAKRAELEQENEQVIKQLHSLQELFEENLEQFNLTKHKLGVAKKEVADIKIALTSEKQAVQQLKETEQKAAQEKHKLLQQQLIEKEQENEQLIEQLHYTQELIELEYENKAQQQKHFKAVSQERSALFKTLEEAKVVQVWLRSALTEANQQLWTKSRKFRSEIKRQAKVLRESAEFVESQYLEMYPDTKNSSLEPAVHYLVFGAIEARNPSNTFNSLSYIQKYSDVADSGLNPLLHYVRHGQYEGRQPNPMLVQLPAPKD</sequence>
<comment type="caution">
    <text evidence="2">The sequence shown here is derived from an EMBL/GenBank/DDBJ whole genome shotgun (WGS) entry which is preliminary data.</text>
</comment>
<reference evidence="2 3" key="1">
    <citation type="submission" date="2016-09" db="EMBL/GenBank/DDBJ databases">
        <title>Draft Genome Sequence of four Alteromonas macleodii strains isolated from copper coupons and grown long-term at elevated copper levels.</title>
        <authorList>
            <person name="Cusick K."/>
            <person name="Dale J."/>
            <person name="Little B."/>
            <person name="Biffinger J."/>
        </authorList>
    </citation>
    <scope>NUCLEOTIDE SEQUENCE [LARGE SCALE GENOMIC DNA]</scope>
    <source>
        <strain evidence="2 3">KCP01</strain>
    </source>
</reference>
<organism evidence="2 3">
    <name type="scientific">Alteromonas macleodii</name>
    <name type="common">Pseudoalteromonas macleodii</name>
    <dbReference type="NCBI Taxonomy" id="28108"/>
    <lineage>
        <taxon>Bacteria</taxon>
        <taxon>Pseudomonadati</taxon>
        <taxon>Pseudomonadota</taxon>
        <taxon>Gammaproteobacteria</taxon>
        <taxon>Alteromonadales</taxon>
        <taxon>Alteromonadaceae</taxon>
        <taxon>Alteromonas/Salinimonas group</taxon>
        <taxon>Alteromonas</taxon>
    </lineage>
</organism>
<keyword evidence="1" id="KW-0175">Coiled coil</keyword>